<dbReference type="AlphaFoldDB" id="A0AAN9LJC5"/>
<organism evidence="3 4">
    <name type="scientific">Canavalia gladiata</name>
    <name type="common">Sword bean</name>
    <name type="synonym">Dolichos gladiatus</name>
    <dbReference type="NCBI Taxonomy" id="3824"/>
    <lineage>
        <taxon>Eukaryota</taxon>
        <taxon>Viridiplantae</taxon>
        <taxon>Streptophyta</taxon>
        <taxon>Embryophyta</taxon>
        <taxon>Tracheophyta</taxon>
        <taxon>Spermatophyta</taxon>
        <taxon>Magnoliopsida</taxon>
        <taxon>eudicotyledons</taxon>
        <taxon>Gunneridae</taxon>
        <taxon>Pentapetalae</taxon>
        <taxon>rosids</taxon>
        <taxon>fabids</taxon>
        <taxon>Fabales</taxon>
        <taxon>Fabaceae</taxon>
        <taxon>Papilionoideae</taxon>
        <taxon>50 kb inversion clade</taxon>
        <taxon>NPAAA clade</taxon>
        <taxon>indigoferoid/millettioid clade</taxon>
        <taxon>Phaseoleae</taxon>
        <taxon>Canavalia</taxon>
    </lineage>
</organism>
<feature type="signal peptide" evidence="2">
    <location>
        <begin position="1"/>
        <end position="29"/>
    </location>
</feature>
<reference evidence="3 4" key="1">
    <citation type="submission" date="2024-01" db="EMBL/GenBank/DDBJ databases">
        <title>The genomes of 5 underutilized Papilionoideae crops provide insights into root nodulation and disease resistanc.</title>
        <authorList>
            <person name="Jiang F."/>
        </authorList>
    </citation>
    <scope>NUCLEOTIDE SEQUENCE [LARGE SCALE GENOMIC DNA]</scope>
    <source>
        <strain evidence="3">LVBAO_FW01</strain>
        <tissue evidence="3">Leaves</tissue>
    </source>
</reference>
<sequence length="108" mass="12491">MLLATTADVWQILCLLQITLILYPKERDCIPNDVPKGHLVVYVGENHKRYVINITLLTHPLFKPLLDQAQDEYDFTAHSKLYIPCNEHLFLTVLRSATSLSHKSFFTH</sequence>
<protein>
    <submittedName>
        <fullName evidence="3">Uncharacterized protein</fullName>
    </submittedName>
</protein>
<evidence type="ECO:0000313" key="4">
    <source>
        <dbReference type="Proteomes" id="UP001367508"/>
    </source>
</evidence>
<gene>
    <name evidence="3" type="ORF">VNO77_17639</name>
</gene>
<dbReference type="GO" id="GO:0009733">
    <property type="term" value="P:response to auxin"/>
    <property type="evidence" value="ECO:0007669"/>
    <property type="project" value="InterPro"/>
</dbReference>
<dbReference type="Proteomes" id="UP001367508">
    <property type="component" value="Unassembled WGS sequence"/>
</dbReference>
<proteinExistence type="inferred from homology"/>
<dbReference type="EMBL" id="JAYMYQ010000004">
    <property type="protein sequence ID" value="KAK7337080.1"/>
    <property type="molecule type" value="Genomic_DNA"/>
</dbReference>
<dbReference type="PANTHER" id="PTHR31374">
    <property type="entry name" value="AUXIN-INDUCED PROTEIN-LIKE-RELATED"/>
    <property type="match status" value="1"/>
</dbReference>
<evidence type="ECO:0000256" key="2">
    <source>
        <dbReference type="SAM" id="SignalP"/>
    </source>
</evidence>
<evidence type="ECO:0000256" key="1">
    <source>
        <dbReference type="ARBA" id="ARBA00006974"/>
    </source>
</evidence>
<comment type="caution">
    <text evidence="3">The sequence shown here is derived from an EMBL/GenBank/DDBJ whole genome shotgun (WGS) entry which is preliminary data.</text>
</comment>
<feature type="chain" id="PRO_5042972978" evidence="2">
    <location>
        <begin position="30"/>
        <end position="108"/>
    </location>
</feature>
<keyword evidence="2" id="KW-0732">Signal</keyword>
<dbReference type="PANTHER" id="PTHR31374:SF9">
    <property type="entry name" value="AUXIN-RESPONSIVE FAMILY PROTEIN"/>
    <property type="match status" value="1"/>
</dbReference>
<name>A0AAN9LJC5_CANGL</name>
<accession>A0AAN9LJC5</accession>
<keyword evidence="4" id="KW-1185">Reference proteome</keyword>
<dbReference type="Pfam" id="PF02519">
    <property type="entry name" value="Auxin_inducible"/>
    <property type="match status" value="1"/>
</dbReference>
<comment type="similarity">
    <text evidence="1">Belongs to the ARG7 family.</text>
</comment>
<dbReference type="InterPro" id="IPR003676">
    <property type="entry name" value="SAUR_fam"/>
</dbReference>
<evidence type="ECO:0000313" key="3">
    <source>
        <dbReference type="EMBL" id="KAK7337080.1"/>
    </source>
</evidence>